<protein>
    <submittedName>
        <fullName evidence="3">Translation initiation factor IF-2-like</fullName>
    </submittedName>
</protein>
<feature type="compositionally biased region" description="Low complexity" evidence="1">
    <location>
        <begin position="367"/>
        <end position="380"/>
    </location>
</feature>
<feature type="compositionally biased region" description="Basic residues" evidence="1">
    <location>
        <begin position="347"/>
        <end position="358"/>
    </location>
</feature>
<dbReference type="GeneID" id="128311388"/>
<evidence type="ECO:0000313" key="3">
    <source>
        <dbReference type="RefSeq" id="XP_053057375.1"/>
    </source>
</evidence>
<evidence type="ECO:0000313" key="2">
    <source>
        <dbReference type="Proteomes" id="UP001652583"/>
    </source>
</evidence>
<feature type="compositionally biased region" description="Low complexity" evidence="1">
    <location>
        <begin position="336"/>
        <end position="346"/>
    </location>
</feature>
<reference evidence="3" key="1">
    <citation type="submission" date="2025-08" db="UniProtKB">
        <authorList>
            <consortium name="RefSeq"/>
        </authorList>
    </citation>
    <scope>IDENTIFICATION</scope>
    <source>
        <tissue evidence="3">Blood</tissue>
    </source>
</reference>
<feature type="compositionally biased region" description="Gly residues" evidence="1">
    <location>
        <begin position="237"/>
        <end position="247"/>
    </location>
</feature>
<proteinExistence type="predicted"/>
<gene>
    <name evidence="3" type="primary">LOC128311388</name>
</gene>
<feature type="compositionally biased region" description="Low complexity" evidence="1">
    <location>
        <begin position="137"/>
        <end position="148"/>
    </location>
</feature>
<name>A0ABM3ND72_ACIJB</name>
<dbReference type="RefSeq" id="XP_053057375.1">
    <property type="nucleotide sequence ID" value="XM_053201400.1"/>
</dbReference>
<dbReference type="Proteomes" id="UP001652583">
    <property type="component" value="Chromosome A3"/>
</dbReference>
<sequence>MAVQGPARTSRGVEAPGEPRLLQLFRGLDLSSVFLEAPVRVPFPTPTGHPEAAVLQSNRTPKDEIRRKHSGNDCTHAREALFPGNPFSKGSFSVPFPPSPPSSSYRPSASQRPENPAREPPSWRRPAGGARPPPAGPGRVAGAAPPKASSERCRFSWTVLLLWVVVQSLQTVPGFQGPRRCSRAPPRPHRFLWKAGEPLHRTCRPGLILSPVRADHERLGATGSRRPRPHPVVDRTGWGGSGSGGGAATRPRASRPRPERSGSSRWALGGPATGGRTSGGRSEGRPAPARPAPPRCGGQSRRPRRYDYQQQRRPRSKHVLTCGADAGRGAGGVGGCPARVPGAAHPPGRKRGRARPPQRTREPGEVGPRARGRPSAPGPALSVTDPRSGPETPPPPAQTRWRHPNTCWAGPEKVAPGVRRYPRSRVSLDGAFHTLEVSAALKPQRHRQALHSRGKVTVHCDPRNVIG</sequence>
<keyword evidence="2" id="KW-1185">Reference proteome</keyword>
<feature type="region of interest" description="Disordered" evidence="1">
    <location>
        <begin position="219"/>
        <end position="413"/>
    </location>
</feature>
<evidence type="ECO:0000256" key="1">
    <source>
        <dbReference type="SAM" id="MobiDB-lite"/>
    </source>
</evidence>
<organism evidence="2 3">
    <name type="scientific">Acinonyx jubatus</name>
    <name type="common">Cheetah</name>
    <dbReference type="NCBI Taxonomy" id="32536"/>
    <lineage>
        <taxon>Eukaryota</taxon>
        <taxon>Metazoa</taxon>
        <taxon>Chordata</taxon>
        <taxon>Craniata</taxon>
        <taxon>Vertebrata</taxon>
        <taxon>Euteleostomi</taxon>
        <taxon>Mammalia</taxon>
        <taxon>Eutheria</taxon>
        <taxon>Laurasiatheria</taxon>
        <taxon>Carnivora</taxon>
        <taxon>Feliformia</taxon>
        <taxon>Felidae</taxon>
        <taxon>Felinae</taxon>
        <taxon>Acinonyx</taxon>
    </lineage>
</organism>
<feature type="region of interest" description="Disordered" evidence="1">
    <location>
        <begin position="44"/>
        <end position="148"/>
    </location>
</feature>
<feature type="compositionally biased region" description="Gly residues" evidence="1">
    <location>
        <begin position="326"/>
        <end position="335"/>
    </location>
</feature>
<accession>A0ABM3ND72</accession>